<dbReference type="Proteomes" id="UP001139006">
    <property type="component" value="Unassembled WGS sequence"/>
</dbReference>
<protein>
    <submittedName>
        <fullName evidence="1">Uncharacterized protein</fullName>
    </submittedName>
</protein>
<proteinExistence type="predicted"/>
<gene>
    <name evidence="1" type="ORF">LB941_09370</name>
</gene>
<keyword evidence="2" id="KW-1185">Reference proteome</keyword>
<evidence type="ECO:0000313" key="2">
    <source>
        <dbReference type="Proteomes" id="UP001139006"/>
    </source>
</evidence>
<organism evidence="1 2">
    <name type="scientific">Ligilactobacillus ubinensis</name>
    <dbReference type="NCBI Taxonomy" id="2876789"/>
    <lineage>
        <taxon>Bacteria</taxon>
        <taxon>Bacillati</taxon>
        <taxon>Bacillota</taxon>
        <taxon>Bacilli</taxon>
        <taxon>Lactobacillales</taxon>
        <taxon>Lactobacillaceae</taxon>
        <taxon>Ligilactobacillus</taxon>
    </lineage>
</organism>
<sequence length="91" mass="10606">MLQKIREQEMIEEIIEDLKLQAGLSLSPLQIKSLQLSQHVFFSEQELKNHIEAITQYLKKTPVDERLWNCYQDLSDNSFVLVVCLTPSTLD</sequence>
<comment type="caution">
    <text evidence="1">The sequence shown here is derived from an EMBL/GenBank/DDBJ whole genome shotgun (WGS) entry which is preliminary data.</text>
</comment>
<reference evidence="1 2" key="1">
    <citation type="journal article" date="2023" name="Int. J. Syst. Evol. Microbiol.">
        <title>Ligilactobacillus ubinensis sp. nov., a novel species isolated from the wild ferment of a durian fruit (Durio zibethinus).</title>
        <authorList>
            <person name="Heng Y.C."/>
            <person name="Menon N."/>
            <person name="Chen B."/>
            <person name="Loo B.Z.L."/>
            <person name="Wong G.W.J."/>
            <person name="Lim A.C.H."/>
            <person name="Silvaraju S."/>
            <person name="Kittelmann S."/>
        </authorList>
    </citation>
    <scope>NUCLEOTIDE SEQUENCE [LARGE SCALE GENOMIC DNA]</scope>
    <source>
        <strain evidence="1 2">WILCCON 0076</strain>
    </source>
</reference>
<dbReference type="AlphaFoldDB" id="A0A9X2FNJ7"/>
<dbReference type="RefSeq" id="WP_253361505.1">
    <property type="nucleotide sequence ID" value="NZ_JAIULA010000019.1"/>
</dbReference>
<name>A0A9X2FNJ7_9LACO</name>
<evidence type="ECO:0000313" key="1">
    <source>
        <dbReference type="EMBL" id="MCP0887541.1"/>
    </source>
</evidence>
<dbReference type="EMBL" id="JAIULA010000019">
    <property type="protein sequence ID" value="MCP0887541.1"/>
    <property type="molecule type" value="Genomic_DNA"/>
</dbReference>
<accession>A0A9X2FNJ7</accession>